<dbReference type="Proteomes" id="UP000046393">
    <property type="component" value="Unplaced"/>
</dbReference>
<dbReference type="WBParaSite" id="SMUV_0000300801-mRNA-1">
    <property type="protein sequence ID" value="SMUV_0000300801-mRNA-1"/>
    <property type="gene ID" value="SMUV_0000300801"/>
</dbReference>
<protein>
    <submittedName>
        <fullName evidence="2">Uncharacterized protein</fullName>
    </submittedName>
</protein>
<accession>A0A0N5AFF6</accession>
<evidence type="ECO:0000313" key="1">
    <source>
        <dbReference type="Proteomes" id="UP000046393"/>
    </source>
</evidence>
<reference evidence="2" key="1">
    <citation type="submission" date="2017-02" db="UniProtKB">
        <authorList>
            <consortium name="WormBaseParasite"/>
        </authorList>
    </citation>
    <scope>IDENTIFICATION</scope>
</reference>
<keyword evidence="1" id="KW-1185">Reference proteome</keyword>
<organism evidence="1 2">
    <name type="scientific">Syphacia muris</name>
    <dbReference type="NCBI Taxonomy" id="451379"/>
    <lineage>
        <taxon>Eukaryota</taxon>
        <taxon>Metazoa</taxon>
        <taxon>Ecdysozoa</taxon>
        <taxon>Nematoda</taxon>
        <taxon>Chromadorea</taxon>
        <taxon>Rhabditida</taxon>
        <taxon>Spirurina</taxon>
        <taxon>Oxyuridomorpha</taxon>
        <taxon>Oxyuroidea</taxon>
        <taxon>Oxyuridae</taxon>
        <taxon>Syphacia</taxon>
    </lineage>
</organism>
<sequence length="97" mass="11457">MLLNDKRMIQKPETVLTSVSVNAVVCNKRSLRTNGRPFEQQTMLLNPGEARSRLRVNSQRIRCIRIHFDDFRRRHFIPPLPQKQPIPLHLSFYTFVS</sequence>
<name>A0A0N5AFF6_9BILA</name>
<proteinExistence type="predicted"/>
<evidence type="ECO:0000313" key="2">
    <source>
        <dbReference type="WBParaSite" id="SMUV_0000300801-mRNA-1"/>
    </source>
</evidence>
<dbReference type="AlphaFoldDB" id="A0A0N5AFF6"/>